<evidence type="ECO:0000256" key="6">
    <source>
        <dbReference type="ARBA" id="ARBA00022807"/>
    </source>
</evidence>
<dbReference type="GO" id="GO:0005886">
    <property type="term" value="C:plasma membrane"/>
    <property type="evidence" value="ECO:0007669"/>
    <property type="project" value="UniProtKB-SubCell"/>
</dbReference>
<evidence type="ECO:0000256" key="4">
    <source>
        <dbReference type="ARBA" id="ARBA00022692"/>
    </source>
</evidence>
<dbReference type="SMART" id="SM00382">
    <property type="entry name" value="AAA"/>
    <property type="match status" value="1"/>
</dbReference>
<protein>
    <submittedName>
        <fullName evidence="13">ATP-binding cassette subfamily B protein</fullName>
    </submittedName>
</protein>
<feature type="transmembrane region" description="Helical" evidence="10">
    <location>
        <begin position="135"/>
        <end position="160"/>
    </location>
</feature>
<keyword evidence="4 10" id="KW-0812">Transmembrane</keyword>
<keyword evidence="6" id="KW-0788">Thiol protease</keyword>
<keyword evidence="7 13" id="KW-0067">ATP-binding</keyword>
<dbReference type="AlphaFoldDB" id="A0A7W3XQW1"/>
<sequence>MIKFNFKIPFKEYMGLLKTYLKPQGWIIAVFSSLLLIGILFQLINPQIIRYFLDSATQNSSTNQLIFAAILFIGFSFAQQGITLLASYLGENVGWVATNHLRKDVAKHVLNLDMTFHKSHTPGSIIERMDGDINALTNFFSSFFINLIGNFLLMLGVIILLFRESWMIGTAMSVFIVAAYYVIQRIRRFSAPFWDKLRDISSDFYGFLSEHLESTEETRANGATKYVMSKFFKILRKWLPVRVGAFLSFGLIWITTILIFTVGNATSIGISSFLWDNGFLSVGTIYMIFYYTELLVKPIEKLRTQMEDLQRADASINRIKELLNTKPKIVDGAGVVLPEGAFSIKYENVSFGYEENSTILHNVNITIQKGSVLGVVGRTGSGKTTFARLLLRFYDPINGSIRIDDMDLRDMKLKELRKRIGYVTQQVEIFQASVKDNLTLFDNSIPDKHIINVLEDIGLGRWYQSLPYGLNTMLNASGSGLSAGEAQLISFARVFMNNAGVVILDEASSRLDTVTENLIEAAISKLLVNRTCIVIAHRLSTLKRADDILILEDGQVIEYDKQKNLVSDSNSRFYKMLKTGSGIEEMLA</sequence>
<evidence type="ECO:0000313" key="14">
    <source>
        <dbReference type="Proteomes" id="UP000567067"/>
    </source>
</evidence>
<dbReference type="PROSITE" id="PS00211">
    <property type="entry name" value="ABC_TRANSPORTER_1"/>
    <property type="match status" value="1"/>
</dbReference>
<dbReference type="PROSITE" id="PS50929">
    <property type="entry name" value="ABC_TM1F"/>
    <property type="match status" value="1"/>
</dbReference>
<dbReference type="Gene3D" id="3.40.50.300">
    <property type="entry name" value="P-loop containing nucleotide triphosphate hydrolases"/>
    <property type="match status" value="1"/>
</dbReference>
<dbReference type="SUPFAM" id="SSF90123">
    <property type="entry name" value="ABC transporter transmembrane region"/>
    <property type="match status" value="1"/>
</dbReference>
<keyword evidence="3" id="KW-1003">Cell membrane</keyword>
<dbReference type="Pfam" id="PF00664">
    <property type="entry name" value="ABC_membrane"/>
    <property type="match status" value="1"/>
</dbReference>
<feature type="domain" description="ABC transporter" evidence="11">
    <location>
        <begin position="344"/>
        <end position="578"/>
    </location>
</feature>
<dbReference type="Proteomes" id="UP000567067">
    <property type="component" value="Unassembled WGS sequence"/>
</dbReference>
<feature type="transmembrane region" description="Helical" evidence="10">
    <location>
        <begin position="166"/>
        <end position="183"/>
    </location>
</feature>
<dbReference type="InterPro" id="IPR036640">
    <property type="entry name" value="ABC1_TM_sf"/>
</dbReference>
<evidence type="ECO:0000256" key="5">
    <source>
        <dbReference type="ARBA" id="ARBA00022741"/>
    </source>
</evidence>
<evidence type="ECO:0000256" key="1">
    <source>
        <dbReference type="ARBA" id="ARBA00004651"/>
    </source>
</evidence>
<proteinExistence type="predicted"/>
<dbReference type="SUPFAM" id="SSF52540">
    <property type="entry name" value="P-loop containing nucleoside triphosphate hydrolases"/>
    <property type="match status" value="1"/>
</dbReference>
<organism evidence="13 14">
    <name type="scientific">Fontibacillus solani</name>
    <dbReference type="NCBI Taxonomy" id="1572857"/>
    <lineage>
        <taxon>Bacteria</taxon>
        <taxon>Bacillati</taxon>
        <taxon>Bacillota</taxon>
        <taxon>Bacilli</taxon>
        <taxon>Bacillales</taxon>
        <taxon>Paenibacillaceae</taxon>
        <taxon>Fontibacillus</taxon>
    </lineage>
</organism>
<dbReference type="FunFam" id="3.40.50.300:FF:000299">
    <property type="entry name" value="ABC transporter ATP-binding protein/permease"/>
    <property type="match status" value="1"/>
</dbReference>
<keyword evidence="2" id="KW-0813">Transport</keyword>
<dbReference type="Pfam" id="PF00005">
    <property type="entry name" value="ABC_tran"/>
    <property type="match status" value="1"/>
</dbReference>
<keyword evidence="6" id="KW-0645">Protease</keyword>
<evidence type="ECO:0000256" key="8">
    <source>
        <dbReference type="ARBA" id="ARBA00022989"/>
    </source>
</evidence>
<evidence type="ECO:0000256" key="7">
    <source>
        <dbReference type="ARBA" id="ARBA00022840"/>
    </source>
</evidence>
<dbReference type="PANTHER" id="PTHR43394:SF1">
    <property type="entry name" value="ATP-BINDING CASSETTE SUB-FAMILY B MEMBER 10, MITOCHONDRIAL"/>
    <property type="match status" value="1"/>
</dbReference>
<feature type="transmembrane region" description="Helical" evidence="10">
    <location>
        <begin position="65"/>
        <end position="89"/>
    </location>
</feature>
<comment type="caution">
    <text evidence="13">The sequence shown here is derived from an EMBL/GenBank/DDBJ whole genome shotgun (WGS) entry which is preliminary data.</text>
</comment>
<keyword evidence="9 10" id="KW-0472">Membrane</keyword>
<feature type="transmembrane region" description="Helical" evidence="10">
    <location>
        <begin position="278"/>
        <end position="296"/>
    </location>
</feature>
<evidence type="ECO:0000256" key="3">
    <source>
        <dbReference type="ARBA" id="ARBA00022475"/>
    </source>
</evidence>
<dbReference type="InterPro" id="IPR039421">
    <property type="entry name" value="Type_1_exporter"/>
</dbReference>
<dbReference type="CDD" id="cd07346">
    <property type="entry name" value="ABC_6TM_exporters"/>
    <property type="match status" value="1"/>
</dbReference>
<dbReference type="GO" id="GO:0016887">
    <property type="term" value="F:ATP hydrolysis activity"/>
    <property type="evidence" value="ECO:0007669"/>
    <property type="project" value="InterPro"/>
</dbReference>
<comment type="subcellular location">
    <subcellularLocation>
        <location evidence="1">Cell membrane</location>
        <topology evidence="1">Multi-pass membrane protein</topology>
    </subcellularLocation>
</comment>
<dbReference type="InterPro" id="IPR003593">
    <property type="entry name" value="AAA+_ATPase"/>
</dbReference>
<dbReference type="InterPro" id="IPR027417">
    <property type="entry name" value="P-loop_NTPase"/>
</dbReference>
<dbReference type="InterPro" id="IPR011527">
    <property type="entry name" value="ABC1_TM_dom"/>
</dbReference>
<dbReference type="InterPro" id="IPR003439">
    <property type="entry name" value="ABC_transporter-like_ATP-bd"/>
</dbReference>
<evidence type="ECO:0000256" key="10">
    <source>
        <dbReference type="SAM" id="Phobius"/>
    </source>
</evidence>
<evidence type="ECO:0000259" key="11">
    <source>
        <dbReference type="PROSITE" id="PS50893"/>
    </source>
</evidence>
<name>A0A7W3XQW1_9BACL</name>
<keyword evidence="14" id="KW-1185">Reference proteome</keyword>
<feature type="transmembrane region" description="Helical" evidence="10">
    <location>
        <begin position="26"/>
        <end position="45"/>
    </location>
</feature>
<feature type="transmembrane region" description="Helical" evidence="10">
    <location>
        <begin position="243"/>
        <end position="266"/>
    </location>
</feature>
<dbReference type="GO" id="GO:0008234">
    <property type="term" value="F:cysteine-type peptidase activity"/>
    <property type="evidence" value="ECO:0007669"/>
    <property type="project" value="UniProtKB-KW"/>
</dbReference>
<accession>A0A7W3XQW1</accession>
<evidence type="ECO:0000259" key="12">
    <source>
        <dbReference type="PROSITE" id="PS50929"/>
    </source>
</evidence>
<dbReference type="GO" id="GO:0005524">
    <property type="term" value="F:ATP binding"/>
    <property type="evidence" value="ECO:0007669"/>
    <property type="project" value="UniProtKB-KW"/>
</dbReference>
<evidence type="ECO:0000256" key="9">
    <source>
        <dbReference type="ARBA" id="ARBA00023136"/>
    </source>
</evidence>
<gene>
    <name evidence="13" type="ORF">FHR92_001379</name>
</gene>
<dbReference type="Gene3D" id="1.20.1560.10">
    <property type="entry name" value="ABC transporter type 1, transmembrane domain"/>
    <property type="match status" value="1"/>
</dbReference>
<dbReference type="GO" id="GO:0015421">
    <property type="term" value="F:ABC-type oligopeptide transporter activity"/>
    <property type="evidence" value="ECO:0007669"/>
    <property type="project" value="TreeGrafter"/>
</dbReference>
<keyword evidence="6" id="KW-0378">Hydrolase</keyword>
<dbReference type="EMBL" id="JACJIP010000006">
    <property type="protein sequence ID" value="MBA9084918.1"/>
    <property type="molecule type" value="Genomic_DNA"/>
</dbReference>
<dbReference type="InterPro" id="IPR017871">
    <property type="entry name" value="ABC_transporter-like_CS"/>
</dbReference>
<reference evidence="13 14" key="1">
    <citation type="submission" date="2020-08" db="EMBL/GenBank/DDBJ databases">
        <title>Genomic Encyclopedia of Type Strains, Phase III (KMG-III): the genomes of soil and plant-associated and newly described type strains.</title>
        <authorList>
            <person name="Whitman W."/>
        </authorList>
    </citation>
    <scope>NUCLEOTIDE SEQUENCE [LARGE SCALE GENOMIC DNA]</scope>
    <source>
        <strain evidence="13 14">CECT 8693</strain>
    </source>
</reference>
<evidence type="ECO:0000256" key="2">
    <source>
        <dbReference type="ARBA" id="ARBA00022448"/>
    </source>
</evidence>
<keyword evidence="8 10" id="KW-1133">Transmembrane helix</keyword>
<feature type="domain" description="ABC transmembrane type-1" evidence="12">
    <location>
        <begin position="34"/>
        <end position="311"/>
    </location>
</feature>
<dbReference type="RefSeq" id="WP_182534879.1">
    <property type="nucleotide sequence ID" value="NZ_JACJIP010000006.1"/>
</dbReference>
<dbReference type="PROSITE" id="PS50893">
    <property type="entry name" value="ABC_TRANSPORTER_2"/>
    <property type="match status" value="1"/>
</dbReference>
<evidence type="ECO:0000313" key="13">
    <source>
        <dbReference type="EMBL" id="MBA9084918.1"/>
    </source>
</evidence>
<dbReference type="PANTHER" id="PTHR43394">
    <property type="entry name" value="ATP-DEPENDENT PERMEASE MDL1, MITOCHONDRIAL"/>
    <property type="match status" value="1"/>
</dbReference>
<keyword evidence="5" id="KW-0547">Nucleotide-binding</keyword>